<accession>A0ACC0DBS5</accession>
<reference evidence="1 2" key="1">
    <citation type="journal article" date="2022" name="New Phytol.">
        <title>Ecological generalism drives hyperdiversity of secondary metabolite gene clusters in xylarialean endophytes.</title>
        <authorList>
            <person name="Franco M.E.E."/>
            <person name="Wisecaver J.H."/>
            <person name="Arnold A.E."/>
            <person name="Ju Y.M."/>
            <person name="Slot J.C."/>
            <person name="Ahrendt S."/>
            <person name="Moore L.P."/>
            <person name="Eastman K.E."/>
            <person name="Scott K."/>
            <person name="Konkel Z."/>
            <person name="Mondo S.J."/>
            <person name="Kuo A."/>
            <person name="Hayes R.D."/>
            <person name="Haridas S."/>
            <person name="Andreopoulos B."/>
            <person name="Riley R."/>
            <person name="LaButti K."/>
            <person name="Pangilinan J."/>
            <person name="Lipzen A."/>
            <person name="Amirebrahimi M."/>
            <person name="Yan J."/>
            <person name="Adam C."/>
            <person name="Keymanesh K."/>
            <person name="Ng V."/>
            <person name="Louie K."/>
            <person name="Northen T."/>
            <person name="Drula E."/>
            <person name="Henrissat B."/>
            <person name="Hsieh H.M."/>
            <person name="Youens-Clark K."/>
            <person name="Lutzoni F."/>
            <person name="Miadlikowska J."/>
            <person name="Eastwood D.C."/>
            <person name="Hamelin R.C."/>
            <person name="Grigoriev I.V."/>
            <person name="U'Ren J.M."/>
        </authorList>
    </citation>
    <scope>NUCLEOTIDE SEQUENCE [LARGE SCALE GENOMIC DNA]</scope>
    <source>
        <strain evidence="1 2">ER1909</strain>
    </source>
</reference>
<evidence type="ECO:0000313" key="1">
    <source>
        <dbReference type="EMBL" id="KAI6090006.1"/>
    </source>
</evidence>
<keyword evidence="2" id="KW-1185">Reference proteome</keyword>
<sequence>MWCFISCLTLGKSWTRLIKRRQSSKQTQAEPEPEPKSDEKFEHFSYASVPLHVRNHHQRRRFSKGIDDRTFDEKASHQIIRLLRILRTRPDGLLECQIRTANLGDSGICYDALSYTWELALHQERPEDHGNAENNHVIVCNGRQLLVMENLFNCLTQLDPDEYYGRDLWIDAICIDQDNNDERCQQVSIMADIYRSAKCVIIWLGPADEFTGPAWELTNALSSLSDEDLSRIKPQEVENKHNLRWLGHANSPVHWRALSLLFEKRWFERAWVVQELVLAQSTTVLCGDYTFDWDSMAHVSRLLSTRTPVNSASSLSYKKPAKLAAIKNDLNKRTGDVLLHSLIRCRTYDAKYDHDKVYSLLGLAGQNYPIYLGPDYQRDVAGVFTDVAKYIIDRSNDLHILAHAEGDEFRRITRLPTWVPDWSVKRDVGLRITGYARYQAAGTLPCFKQIRDGDALTLRGFEIDTITRVGETKEEVNRSKACAGWLSLLRELEQEYPERDYQDAFWRTLLIDTDPSCTVPIKKPWENSFYVWLKMCVDDPSEEEEQRAAEFETSFTHSLNLRLFRTARGHLGCGSLSCKEGDLVWIVQGSRVPLMLRPAQKADSQTYQLVGGTYLHGFMQGEALSGDPEFREVTLV</sequence>
<protein>
    <submittedName>
        <fullName evidence="1">HET-domain-containing protein</fullName>
    </submittedName>
</protein>
<name>A0ACC0DBS5_9PEZI</name>
<evidence type="ECO:0000313" key="2">
    <source>
        <dbReference type="Proteomes" id="UP001497680"/>
    </source>
</evidence>
<organism evidence="1 2">
    <name type="scientific">Hypoxylon rubiginosum</name>
    <dbReference type="NCBI Taxonomy" id="110542"/>
    <lineage>
        <taxon>Eukaryota</taxon>
        <taxon>Fungi</taxon>
        <taxon>Dikarya</taxon>
        <taxon>Ascomycota</taxon>
        <taxon>Pezizomycotina</taxon>
        <taxon>Sordariomycetes</taxon>
        <taxon>Xylariomycetidae</taxon>
        <taxon>Xylariales</taxon>
        <taxon>Hypoxylaceae</taxon>
        <taxon>Hypoxylon</taxon>
    </lineage>
</organism>
<dbReference type="Proteomes" id="UP001497680">
    <property type="component" value="Unassembled WGS sequence"/>
</dbReference>
<gene>
    <name evidence="1" type="ORF">F4821DRAFT_46487</name>
</gene>
<proteinExistence type="predicted"/>
<comment type="caution">
    <text evidence="1">The sequence shown here is derived from an EMBL/GenBank/DDBJ whole genome shotgun (WGS) entry which is preliminary data.</text>
</comment>
<dbReference type="EMBL" id="MU394293">
    <property type="protein sequence ID" value="KAI6090006.1"/>
    <property type="molecule type" value="Genomic_DNA"/>
</dbReference>